<evidence type="ECO:0000313" key="7">
    <source>
        <dbReference type="EMBL" id="AWW00638.1"/>
    </source>
</evidence>
<keyword evidence="4" id="KW-0472">Membrane</keyword>
<protein>
    <recommendedName>
        <fullName evidence="6">Bacterial surface antigen (D15) domain-containing protein</fullName>
    </recommendedName>
</protein>
<dbReference type="RefSeq" id="WP_111374004.1">
    <property type="nucleotide sequence ID" value="NZ_CP029480.1"/>
</dbReference>
<dbReference type="KEGG" id="als:DJ013_21605"/>
<dbReference type="GO" id="GO:0019867">
    <property type="term" value="C:outer membrane"/>
    <property type="evidence" value="ECO:0007669"/>
    <property type="project" value="InterPro"/>
</dbReference>
<dbReference type="Gene3D" id="3.10.20.310">
    <property type="entry name" value="membrane protein fhac"/>
    <property type="match status" value="1"/>
</dbReference>
<dbReference type="InterPro" id="IPR000184">
    <property type="entry name" value="Bac_surfAg_D15"/>
</dbReference>
<dbReference type="AlphaFoldDB" id="A0A2Z4GHV4"/>
<evidence type="ECO:0000256" key="4">
    <source>
        <dbReference type="ARBA" id="ARBA00023136"/>
    </source>
</evidence>
<keyword evidence="3" id="KW-0732">Signal</keyword>
<evidence type="ECO:0000256" key="5">
    <source>
        <dbReference type="ARBA" id="ARBA00023237"/>
    </source>
</evidence>
<comment type="subcellular location">
    <subcellularLocation>
        <location evidence="1">Membrane</location>
    </subcellularLocation>
</comment>
<dbReference type="OrthoDB" id="9814535at2"/>
<name>A0A2Z4GHV4_9BACT</name>
<accession>A0A2Z4GHV4</accession>
<keyword evidence="5" id="KW-0998">Cell outer membrane</keyword>
<dbReference type="PANTHER" id="PTHR12815">
    <property type="entry name" value="SORTING AND ASSEMBLY MACHINERY SAMM50 PROTEIN FAMILY MEMBER"/>
    <property type="match status" value="1"/>
</dbReference>
<feature type="domain" description="Bacterial surface antigen (D15)" evidence="6">
    <location>
        <begin position="399"/>
        <end position="739"/>
    </location>
</feature>
<evidence type="ECO:0000256" key="1">
    <source>
        <dbReference type="ARBA" id="ARBA00004370"/>
    </source>
</evidence>
<gene>
    <name evidence="7" type="ORF">DJ013_21605</name>
</gene>
<evidence type="ECO:0000259" key="6">
    <source>
        <dbReference type="Pfam" id="PF01103"/>
    </source>
</evidence>
<dbReference type="Proteomes" id="UP000249873">
    <property type="component" value="Chromosome"/>
</dbReference>
<dbReference type="PROSITE" id="PS51257">
    <property type="entry name" value="PROKAR_LIPOPROTEIN"/>
    <property type="match status" value="1"/>
</dbReference>
<evidence type="ECO:0000313" key="8">
    <source>
        <dbReference type="Proteomes" id="UP000249873"/>
    </source>
</evidence>
<reference evidence="7 8" key="1">
    <citation type="submission" date="2018-05" db="EMBL/GenBank/DDBJ databases">
        <title>Complete genome sequence of Arcticibacterium luteifluviistationis SM1504T, a cytophagaceae bacterium isolated from Arctic surface seawater.</title>
        <authorList>
            <person name="Li Y."/>
            <person name="Qin Q.-L."/>
        </authorList>
    </citation>
    <scope>NUCLEOTIDE SEQUENCE [LARGE SCALE GENOMIC DNA]</scope>
    <source>
        <strain evidence="7 8">SM1504</strain>
    </source>
</reference>
<organism evidence="7 8">
    <name type="scientific">Arcticibacterium luteifluviistationis</name>
    <dbReference type="NCBI Taxonomy" id="1784714"/>
    <lineage>
        <taxon>Bacteria</taxon>
        <taxon>Pseudomonadati</taxon>
        <taxon>Bacteroidota</taxon>
        <taxon>Cytophagia</taxon>
        <taxon>Cytophagales</taxon>
        <taxon>Leadbetterellaceae</taxon>
        <taxon>Arcticibacterium</taxon>
    </lineage>
</organism>
<keyword evidence="2" id="KW-0812">Transmembrane</keyword>
<dbReference type="Pfam" id="PF01103">
    <property type="entry name" value="Omp85"/>
    <property type="match status" value="1"/>
</dbReference>
<keyword evidence="8" id="KW-1185">Reference proteome</keyword>
<sequence>MKNLGLYIALVLFLTGCSLSKKLPEGKTIYGGGSVQVEGEISKKNKDNLVVGMEEVLAPRTNSMVLGFPYKVWLYYNIGEPKKPKGIRNFLRNKVGQKPVFYEAGYPKINRSNLVNVAENNGYFKSTATSESVTKKYKTKVEYEVSLAPQYFIKETSIDTTGFEVFGKDASALGEGTILKAGKPYNLNELIAERERLSNALQEKGYFYMSPSQFILEVDTNLNANLLTIKTKLSPDYSNAAVDKYYIREINVLSSAKQGEKEVKTTFRNLERSGLAIAENDKSYKPKVFTESIIFRPGELYSRSKQEASLNRLSNLKNFQYIRNRYEPHRTADSTYLDVNYFLTPLKKKSLKGQLSGLTKSNGLYGSEANISWQNRNIFHGAEILKFEVNGGIDLQFGQIEYGNNYRRLSVAGDLTFPRFLIPFIKQRTKVSSGVPKTNINISYEILRRKDFYTLTSSNAAFSYFWRKNSEYEHTLTPVYFSLIKASNFSDEFLNQIFFSENLSDLERYFQIIESKLLLGLEYKLSYTPKSLQSSRDRVSFNFGFDISGNVASLIAKKPEEGDGGYQQLFGVPYEQFVKLDFEGKYFKSIGKTTWANRLYTGFGIPYKNSIMLPQTKQYFSGGSNGLRGFRGRSLGPGRIAPEDVSQELFGANSQGDIKLELNSELRFKASNYIELAGFVDMGNIWTYRDDTFYGEKAKFTADFVKDLAVDMGVGLRLDFTYLVLRGDFAIPIRKPWLDDPWVLDQVSLDKKVWRQENIIFNLAIAHPF</sequence>
<dbReference type="InterPro" id="IPR039910">
    <property type="entry name" value="D15-like"/>
</dbReference>
<dbReference type="PANTHER" id="PTHR12815:SF47">
    <property type="entry name" value="TRANSLOCATION AND ASSEMBLY MODULE SUBUNIT TAMA"/>
    <property type="match status" value="1"/>
</dbReference>
<evidence type="ECO:0000256" key="2">
    <source>
        <dbReference type="ARBA" id="ARBA00022692"/>
    </source>
</evidence>
<evidence type="ECO:0000256" key="3">
    <source>
        <dbReference type="ARBA" id="ARBA00022729"/>
    </source>
</evidence>
<dbReference type="Gene3D" id="2.40.160.50">
    <property type="entry name" value="membrane protein fhac: a member of the omp85/tpsb transporter family"/>
    <property type="match status" value="1"/>
</dbReference>
<dbReference type="EMBL" id="CP029480">
    <property type="protein sequence ID" value="AWW00638.1"/>
    <property type="molecule type" value="Genomic_DNA"/>
</dbReference>
<proteinExistence type="predicted"/>